<organism evidence="2 3">
    <name type="scientific">Sinorhizobium fredii (strain USDA 257)</name>
    <dbReference type="NCBI Taxonomy" id="1185652"/>
    <lineage>
        <taxon>Bacteria</taxon>
        <taxon>Pseudomonadati</taxon>
        <taxon>Pseudomonadota</taxon>
        <taxon>Alphaproteobacteria</taxon>
        <taxon>Hyphomicrobiales</taxon>
        <taxon>Rhizobiaceae</taxon>
        <taxon>Sinorhizobium/Ensifer group</taxon>
        <taxon>Sinorhizobium</taxon>
    </lineage>
</organism>
<dbReference type="STRING" id="1185652.USDA257_c27220"/>
<gene>
    <name evidence="2" type="ORF">USDA257_c27220</name>
</gene>
<accession>I3X5Y9</accession>
<proteinExistence type="predicted"/>
<evidence type="ECO:0000313" key="2">
    <source>
        <dbReference type="EMBL" id="AFL51295.1"/>
    </source>
</evidence>
<reference evidence="2 3" key="1">
    <citation type="journal article" date="2012" name="J. Bacteriol.">
        <title>Complete genome sequence of the broad-host-range strain Sinorhizobium fredii USDA257.</title>
        <authorList>
            <person name="Schuldes J."/>
            <person name="Rodriguez Orbegoso M."/>
            <person name="Schmeisser C."/>
            <person name="Krishnan H.B."/>
            <person name="Daniel R."/>
            <person name="Streit W.R."/>
        </authorList>
    </citation>
    <scope>NUCLEOTIDE SEQUENCE [LARGE SCALE GENOMIC DNA]</scope>
    <source>
        <strain evidence="2 3">USDA 257</strain>
    </source>
</reference>
<evidence type="ECO:0000313" key="3">
    <source>
        <dbReference type="Proteomes" id="UP000006180"/>
    </source>
</evidence>
<dbReference type="HOGENOM" id="CLU_1824032_0_0_5"/>
<sequence length="141" mass="15408">MRGTRSSRAARPGDRAGTGYPCRGTGASAAIRAACAQFVVLCRQLNLFTRAVVAIDGSKFKAVNNRDKNFTVAKVAKRIEQVEASIARYLTDLDRADREDGDVAGAKTVRLKEKIEGLRRQMQSLREIGKQVEVAPTNKSL</sequence>
<protein>
    <submittedName>
        <fullName evidence="2">Transposase IS4 family protein</fullName>
    </submittedName>
</protein>
<name>I3X5Y9_SINF2</name>
<dbReference type="KEGG" id="sfd:USDA257_c27220"/>
<dbReference type="PANTHER" id="PTHR33408:SF2">
    <property type="entry name" value="TRANSPOSASE DDE DOMAIN-CONTAINING PROTEIN"/>
    <property type="match status" value="1"/>
</dbReference>
<keyword evidence="1" id="KW-0175">Coiled coil</keyword>
<dbReference type="PANTHER" id="PTHR33408">
    <property type="entry name" value="TRANSPOSASE"/>
    <property type="match status" value="1"/>
</dbReference>
<feature type="coiled-coil region" evidence="1">
    <location>
        <begin position="79"/>
        <end position="128"/>
    </location>
</feature>
<dbReference type="AlphaFoldDB" id="I3X5Y9"/>
<dbReference type="Proteomes" id="UP000006180">
    <property type="component" value="Chromosome"/>
</dbReference>
<dbReference type="eggNOG" id="COG3666">
    <property type="taxonomic scope" value="Bacteria"/>
</dbReference>
<dbReference type="EMBL" id="CP003563">
    <property type="protein sequence ID" value="AFL51295.1"/>
    <property type="molecule type" value="Genomic_DNA"/>
</dbReference>
<evidence type="ECO:0000256" key="1">
    <source>
        <dbReference type="SAM" id="Coils"/>
    </source>
</evidence>
<dbReference type="PATRIC" id="fig|1185652.3.peg.2819"/>